<accession>L7EWR5</accession>
<dbReference type="Pfam" id="PF02811">
    <property type="entry name" value="PHP"/>
    <property type="match status" value="1"/>
</dbReference>
<proteinExistence type="predicted"/>
<dbReference type="Gene3D" id="3.20.20.140">
    <property type="entry name" value="Metal-dependent hydrolases"/>
    <property type="match status" value="1"/>
</dbReference>
<dbReference type="InterPro" id="IPR016195">
    <property type="entry name" value="Pol/histidinol_Pase-like"/>
</dbReference>
<dbReference type="PANTHER" id="PTHR32294:SF4">
    <property type="entry name" value="ERROR-PRONE DNA POLYMERASE"/>
    <property type="match status" value="1"/>
</dbReference>
<comment type="caution">
    <text evidence="2">The sequence shown here is derived from an EMBL/GenBank/DDBJ whole genome shotgun (WGS) entry which is preliminary data.</text>
</comment>
<dbReference type="CDD" id="cd07431">
    <property type="entry name" value="PHP_PolIIIA"/>
    <property type="match status" value="1"/>
</dbReference>
<dbReference type="AlphaFoldDB" id="L7EWR5"/>
<sequence>MTGFAHLHVASGYSARYGASHPEQLARRAAERGMGTLALTDRDTVTGAVRFARACAKEGVRPVFGVDLAVAALAPPPPDRRRRTPVRGGAHVAEPPLRFTLLAQDRAGWARLCRITSAAYVGTASGAAPVVVPWEALREYGGPGLTVLLGPLSEPVRALAVGREDVAVRLLAPWREVFGSGVRLEVIMHKRFSSDADGNGINVGVGSGKGGGGKGGGGVAAGTRPGTGPGSLRLAARTLALADRTRTPAVLTNAVRYADPDQHRLADVLDAARLLRPVDRRRLDSGERWLKDEERMTEIAYAVAECAGADARRARRLLADTAATADACALDPEADLGLGTAHLP</sequence>
<name>L7EWR5_STRT8</name>
<dbReference type="InterPro" id="IPR003141">
    <property type="entry name" value="Pol/His_phosphatase_N"/>
</dbReference>
<organism evidence="2 3">
    <name type="scientific">Streptomyces turgidiscabies (strain Car8)</name>
    <dbReference type="NCBI Taxonomy" id="698760"/>
    <lineage>
        <taxon>Bacteria</taxon>
        <taxon>Bacillati</taxon>
        <taxon>Actinomycetota</taxon>
        <taxon>Actinomycetes</taxon>
        <taxon>Kitasatosporales</taxon>
        <taxon>Streptomycetaceae</taxon>
        <taxon>Streptomyces</taxon>
    </lineage>
</organism>
<dbReference type="GO" id="GO:0008408">
    <property type="term" value="F:3'-5' exonuclease activity"/>
    <property type="evidence" value="ECO:0007669"/>
    <property type="project" value="InterPro"/>
</dbReference>
<keyword evidence="2" id="KW-0378">Hydrolase</keyword>
<dbReference type="InterPro" id="IPR004805">
    <property type="entry name" value="DnaE2/DnaE/PolC"/>
</dbReference>
<dbReference type="Proteomes" id="UP000010931">
    <property type="component" value="Unassembled WGS sequence"/>
</dbReference>
<dbReference type="EMBL" id="AEJB01000542">
    <property type="protein sequence ID" value="ELP63116.1"/>
    <property type="molecule type" value="Genomic_DNA"/>
</dbReference>
<dbReference type="SUPFAM" id="SSF89550">
    <property type="entry name" value="PHP domain-like"/>
    <property type="match status" value="1"/>
</dbReference>
<dbReference type="EC" id="3.1.3.-" evidence="2"/>
<keyword evidence="3" id="KW-1185">Reference proteome</keyword>
<gene>
    <name evidence="2" type="ORF">STRTUCAR8_02566</name>
</gene>
<evidence type="ECO:0000259" key="1">
    <source>
        <dbReference type="SMART" id="SM00481"/>
    </source>
</evidence>
<feature type="domain" description="Polymerase/histidinol phosphatase N-terminal" evidence="1">
    <location>
        <begin position="5"/>
        <end position="72"/>
    </location>
</feature>
<feature type="non-terminal residue" evidence="2">
    <location>
        <position position="344"/>
    </location>
</feature>
<dbReference type="InterPro" id="IPR004013">
    <property type="entry name" value="PHP_dom"/>
</dbReference>
<dbReference type="RefSeq" id="WP_006381954.1">
    <property type="nucleotide sequence ID" value="NZ_AEJB01000542.1"/>
</dbReference>
<reference evidence="2 3" key="1">
    <citation type="journal article" date="2011" name="Plasmid">
        <title>Streptomyces turgidiscabies Car8 contains a modular pathogenicity island that shares virulence genes with other actinobacterial plant pathogens.</title>
        <authorList>
            <person name="Huguet-Tapia J.C."/>
            <person name="Badger J.H."/>
            <person name="Loria R."/>
            <person name="Pettis G.S."/>
        </authorList>
    </citation>
    <scope>NUCLEOTIDE SEQUENCE [LARGE SCALE GENOMIC DNA]</scope>
    <source>
        <strain evidence="2 3">Car8</strain>
    </source>
</reference>
<dbReference type="PANTHER" id="PTHR32294">
    <property type="entry name" value="DNA POLYMERASE III SUBUNIT ALPHA"/>
    <property type="match status" value="1"/>
</dbReference>
<dbReference type="SMART" id="SM00481">
    <property type="entry name" value="POLIIIAc"/>
    <property type="match status" value="1"/>
</dbReference>
<evidence type="ECO:0000313" key="2">
    <source>
        <dbReference type="EMBL" id="ELP63116.1"/>
    </source>
</evidence>
<evidence type="ECO:0000313" key="3">
    <source>
        <dbReference type="Proteomes" id="UP000010931"/>
    </source>
</evidence>
<protein>
    <submittedName>
        <fullName evidence="2">PHP domain protein</fullName>
        <ecNumber evidence="2">3.1.3.-</ecNumber>
    </submittedName>
</protein>
<dbReference type="GO" id="GO:0006260">
    <property type="term" value="P:DNA replication"/>
    <property type="evidence" value="ECO:0007669"/>
    <property type="project" value="InterPro"/>
</dbReference>